<gene>
    <name evidence="3" type="primary">LOC108569649</name>
</gene>
<keyword evidence="2" id="KW-1185">Reference proteome</keyword>
<keyword evidence="1" id="KW-0732">Signal</keyword>
<proteinExistence type="predicted"/>
<dbReference type="InterPro" id="IPR037176">
    <property type="entry name" value="Osmotin/thaumatin-like_sf"/>
</dbReference>
<sequence>MLLFASTILLVASVECVQFQIRNNLPGPIWVGILGNNGKPPLANGGFVLNRNQQKSVHSDDRWAGRFWARTWCDPKSKHCQTGDCGNRLECRGAGGAPPVTLAEITLRGHGGQDFYDISLVDGFNVVAKIQPLGGKGNCRTVGCNYDLNKNCPASLRLRGSSGHTIACYSACSKFNTDQYCCRGRYGKPQTCKPSGWKSNSATYFKSHCKDAYSYAYDDATSTFTCISSAYRVTFG</sequence>
<organism evidence="2 3">
    <name type="scientific">Nicrophorus vespilloides</name>
    <name type="common">Boreal carrion beetle</name>
    <dbReference type="NCBI Taxonomy" id="110193"/>
    <lineage>
        <taxon>Eukaryota</taxon>
        <taxon>Metazoa</taxon>
        <taxon>Ecdysozoa</taxon>
        <taxon>Arthropoda</taxon>
        <taxon>Hexapoda</taxon>
        <taxon>Insecta</taxon>
        <taxon>Pterygota</taxon>
        <taxon>Neoptera</taxon>
        <taxon>Endopterygota</taxon>
        <taxon>Coleoptera</taxon>
        <taxon>Polyphaga</taxon>
        <taxon>Staphyliniformia</taxon>
        <taxon>Silphidae</taxon>
        <taxon>Nicrophorinae</taxon>
        <taxon>Nicrophorus</taxon>
    </lineage>
</organism>
<reference evidence="3" key="1">
    <citation type="submission" date="2025-08" db="UniProtKB">
        <authorList>
            <consortium name="RefSeq"/>
        </authorList>
    </citation>
    <scope>IDENTIFICATION</scope>
    <source>
        <tissue evidence="3">Whole Larva</tissue>
    </source>
</reference>
<evidence type="ECO:0000256" key="1">
    <source>
        <dbReference type="SAM" id="SignalP"/>
    </source>
</evidence>
<dbReference type="PRINTS" id="PR00347">
    <property type="entry name" value="THAUMATIN"/>
</dbReference>
<dbReference type="Pfam" id="PF00314">
    <property type="entry name" value="Thaumatin"/>
    <property type="match status" value="1"/>
</dbReference>
<dbReference type="SMART" id="SM00205">
    <property type="entry name" value="THN"/>
    <property type="match status" value="1"/>
</dbReference>
<dbReference type="PIRSF" id="PIRSF002703">
    <property type="entry name" value="Thaumatin"/>
    <property type="match status" value="1"/>
</dbReference>
<dbReference type="CDD" id="cd09218">
    <property type="entry name" value="TLP-PA"/>
    <property type="match status" value="1"/>
</dbReference>
<evidence type="ECO:0000313" key="2">
    <source>
        <dbReference type="Proteomes" id="UP000695000"/>
    </source>
</evidence>
<feature type="signal peptide" evidence="1">
    <location>
        <begin position="1"/>
        <end position="16"/>
    </location>
</feature>
<accession>A0ABM1NIX0</accession>
<dbReference type="PANTHER" id="PTHR31048">
    <property type="entry name" value="OS03G0233200 PROTEIN"/>
    <property type="match status" value="1"/>
</dbReference>
<evidence type="ECO:0000313" key="3">
    <source>
        <dbReference type="RefSeq" id="XP_017786770.1"/>
    </source>
</evidence>
<dbReference type="Gene3D" id="2.60.110.10">
    <property type="entry name" value="Thaumatin"/>
    <property type="match status" value="1"/>
</dbReference>
<dbReference type="Proteomes" id="UP000695000">
    <property type="component" value="Unplaced"/>
</dbReference>
<dbReference type="RefSeq" id="XP_017786770.1">
    <property type="nucleotide sequence ID" value="XM_017931281.1"/>
</dbReference>
<dbReference type="SUPFAM" id="SSF49870">
    <property type="entry name" value="Osmotin, thaumatin-like protein"/>
    <property type="match status" value="1"/>
</dbReference>
<protein>
    <submittedName>
        <fullName evidence="3">Pathogenesis-related protein 5-like</fullName>
    </submittedName>
</protein>
<dbReference type="GeneID" id="108569649"/>
<name>A0ABM1NIX0_NICVS</name>
<dbReference type="PROSITE" id="PS51367">
    <property type="entry name" value="THAUMATIN_2"/>
    <property type="match status" value="1"/>
</dbReference>
<dbReference type="InterPro" id="IPR001938">
    <property type="entry name" value="Thaumatin"/>
</dbReference>
<feature type="chain" id="PRO_5045159267" evidence="1">
    <location>
        <begin position="17"/>
        <end position="236"/>
    </location>
</feature>